<dbReference type="EMBL" id="UZAE01005976">
    <property type="protein sequence ID" value="VDO01927.1"/>
    <property type="molecule type" value="Genomic_DNA"/>
</dbReference>
<dbReference type="Proteomes" id="UP000278807">
    <property type="component" value="Unassembled WGS sequence"/>
</dbReference>
<evidence type="ECO:0000256" key="1">
    <source>
        <dbReference type="SAM" id="MobiDB-lite"/>
    </source>
</evidence>
<keyword evidence="3" id="KW-1185">Reference proteome</keyword>
<name>A0A0R3TG80_RODNA</name>
<dbReference type="AlphaFoldDB" id="A0A0R3TG80"/>
<protein>
    <submittedName>
        <fullName evidence="4">DDA1 domain-containing protein</fullName>
    </submittedName>
</protein>
<organism evidence="4">
    <name type="scientific">Rodentolepis nana</name>
    <name type="common">Dwarf tapeworm</name>
    <name type="synonym">Hymenolepis nana</name>
    <dbReference type="NCBI Taxonomy" id="102285"/>
    <lineage>
        <taxon>Eukaryota</taxon>
        <taxon>Metazoa</taxon>
        <taxon>Spiralia</taxon>
        <taxon>Lophotrochozoa</taxon>
        <taxon>Platyhelminthes</taxon>
        <taxon>Cestoda</taxon>
        <taxon>Eucestoda</taxon>
        <taxon>Cyclophyllidea</taxon>
        <taxon>Hymenolepididae</taxon>
        <taxon>Rodentolepis</taxon>
    </lineage>
</organism>
<dbReference type="OrthoDB" id="6239263at2759"/>
<evidence type="ECO:0000313" key="3">
    <source>
        <dbReference type="Proteomes" id="UP000278807"/>
    </source>
</evidence>
<accession>A0A0R3TG80</accession>
<feature type="region of interest" description="Disordered" evidence="1">
    <location>
        <begin position="1"/>
        <end position="23"/>
    </location>
</feature>
<feature type="compositionally biased region" description="Basic and acidic residues" evidence="1">
    <location>
        <begin position="7"/>
        <end position="21"/>
    </location>
</feature>
<feature type="region of interest" description="Disordered" evidence="1">
    <location>
        <begin position="71"/>
        <end position="145"/>
    </location>
</feature>
<dbReference type="WBParaSite" id="HNAJ_0000607101-mRNA-1">
    <property type="protein sequence ID" value="HNAJ_0000607101-mRNA-1"/>
    <property type="gene ID" value="HNAJ_0000607101"/>
</dbReference>
<evidence type="ECO:0000313" key="2">
    <source>
        <dbReference type="EMBL" id="VDO01927.1"/>
    </source>
</evidence>
<evidence type="ECO:0000313" key="4">
    <source>
        <dbReference type="WBParaSite" id="HNAJ_0000607101-mRNA-1"/>
    </source>
</evidence>
<sequence>MASSRPINEKQNDSVPKDEFTIPHMNTSCITNSVPYWEMMMNPDQYLHNLHNLPPETQSVIRQYCLRRVQEKQRRANAENGEEVGSTGSQVGRDTGEKEPLQSLRQDSQQELRKVIEKKKPLKEAKQDKNANGKDGKHEGNKDRN</sequence>
<proteinExistence type="predicted"/>
<feature type="compositionally biased region" description="Basic and acidic residues" evidence="1">
    <location>
        <begin position="108"/>
        <end position="145"/>
    </location>
</feature>
<reference evidence="2 3" key="2">
    <citation type="submission" date="2018-11" db="EMBL/GenBank/DDBJ databases">
        <authorList>
            <consortium name="Pathogen Informatics"/>
        </authorList>
    </citation>
    <scope>NUCLEOTIDE SEQUENCE [LARGE SCALE GENOMIC DNA]</scope>
</reference>
<gene>
    <name evidence="2" type="ORF">HNAJ_LOCUS6067</name>
</gene>
<reference evidence="4" key="1">
    <citation type="submission" date="2017-02" db="UniProtKB">
        <authorList>
            <consortium name="WormBaseParasite"/>
        </authorList>
    </citation>
    <scope>IDENTIFICATION</scope>
</reference>